<reference evidence="4 5" key="1">
    <citation type="submission" date="2017-07" db="EMBL/GenBank/DDBJ databases">
        <title>Niveispirillum cyanobacteriorum sp. nov., isolated from cyanobacterial aggregates in a eutrophic lake.</title>
        <authorList>
            <person name="Cai H."/>
        </authorList>
    </citation>
    <scope>NUCLEOTIDE SEQUENCE [LARGE SCALE GENOMIC DNA]</scope>
    <source>
        <strain evidence="5">TH1-14</strain>
    </source>
</reference>
<evidence type="ECO:0000313" key="4">
    <source>
        <dbReference type="EMBL" id="OYQ31387.1"/>
    </source>
</evidence>
<dbReference type="InterPro" id="IPR049492">
    <property type="entry name" value="BD-FAE-like_dom"/>
</dbReference>
<dbReference type="SUPFAM" id="SSF53474">
    <property type="entry name" value="alpha/beta-Hydrolases"/>
    <property type="match status" value="1"/>
</dbReference>
<dbReference type="PANTHER" id="PTHR48081">
    <property type="entry name" value="AB HYDROLASE SUPERFAMILY PROTEIN C4A8.06C"/>
    <property type="match status" value="1"/>
</dbReference>
<dbReference type="RefSeq" id="WP_094458064.1">
    <property type="nucleotide sequence ID" value="NZ_NOXU01000032.1"/>
</dbReference>
<dbReference type="InterPro" id="IPR029058">
    <property type="entry name" value="AB_hydrolase_fold"/>
</dbReference>
<evidence type="ECO:0000259" key="3">
    <source>
        <dbReference type="Pfam" id="PF20434"/>
    </source>
</evidence>
<feature type="chain" id="PRO_5013078427" evidence="2">
    <location>
        <begin position="26"/>
        <end position="319"/>
    </location>
</feature>
<dbReference type="Gene3D" id="3.40.50.1820">
    <property type="entry name" value="alpha/beta hydrolase"/>
    <property type="match status" value="1"/>
</dbReference>
<protein>
    <submittedName>
        <fullName evidence="4">Alpha/beta hydrolase</fullName>
    </submittedName>
</protein>
<evidence type="ECO:0000313" key="5">
    <source>
        <dbReference type="Proteomes" id="UP000216998"/>
    </source>
</evidence>
<keyword evidence="2" id="KW-0732">Signal</keyword>
<sequence>MNRRQLFSAAAATALVAGVATQAGAADAPGLVLPLWPGQPPGGEKVTVTQSEIARSDDPRFKDVAILNVTQPNLTLFRPAKPNGAAMLIIPGGGYQRVVVGKEGYDIAQWLVGAGITVYVLLYRLPADGWAAGPDAPLQDAQRAIRVMRSQASRYGFDPNRLGVMGFSAGGHLAGMAATRYGKETYQPVDEIDRLSARPDIAALGYPVISMLAGITHGGSAKNMLGENPSAAKIEEFSVDKSVPADVPPTFITHAADDGAVPVENALLIYAALRAQKAKVAMHLFEAGGHGFGLRAEKAAPVAAWPQLFLDWSRTHGFA</sequence>
<dbReference type="OrthoDB" id="9771666at2"/>
<evidence type="ECO:0000256" key="1">
    <source>
        <dbReference type="ARBA" id="ARBA00022801"/>
    </source>
</evidence>
<proteinExistence type="predicted"/>
<feature type="domain" description="BD-FAE-like" evidence="3">
    <location>
        <begin position="85"/>
        <end position="273"/>
    </location>
</feature>
<evidence type="ECO:0000256" key="2">
    <source>
        <dbReference type="SAM" id="SignalP"/>
    </source>
</evidence>
<comment type="caution">
    <text evidence="4">The sequence shown here is derived from an EMBL/GenBank/DDBJ whole genome shotgun (WGS) entry which is preliminary data.</text>
</comment>
<dbReference type="Pfam" id="PF20434">
    <property type="entry name" value="BD-FAE"/>
    <property type="match status" value="1"/>
</dbReference>
<keyword evidence="5" id="KW-1185">Reference proteome</keyword>
<name>A0A255YQ93_9PROT</name>
<gene>
    <name evidence="4" type="ORF">CHU95_19700</name>
</gene>
<dbReference type="InterPro" id="IPR050300">
    <property type="entry name" value="GDXG_lipolytic_enzyme"/>
</dbReference>
<dbReference type="PANTHER" id="PTHR48081:SF6">
    <property type="entry name" value="PEPTIDASE S9 PROLYL OLIGOPEPTIDASE CATALYTIC DOMAIN-CONTAINING PROTEIN"/>
    <property type="match status" value="1"/>
</dbReference>
<dbReference type="AlphaFoldDB" id="A0A255YQ93"/>
<dbReference type="Proteomes" id="UP000216998">
    <property type="component" value="Unassembled WGS sequence"/>
</dbReference>
<feature type="signal peptide" evidence="2">
    <location>
        <begin position="1"/>
        <end position="25"/>
    </location>
</feature>
<organism evidence="4 5">
    <name type="scientific">Niveispirillum lacus</name>
    <dbReference type="NCBI Taxonomy" id="1981099"/>
    <lineage>
        <taxon>Bacteria</taxon>
        <taxon>Pseudomonadati</taxon>
        <taxon>Pseudomonadota</taxon>
        <taxon>Alphaproteobacteria</taxon>
        <taxon>Rhodospirillales</taxon>
        <taxon>Azospirillaceae</taxon>
        <taxon>Niveispirillum</taxon>
    </lineage>
</organism>
<dbReference type="GO" id="GO:0016787">
    <property type="term" value="F:hydrolase activity"/>
    <property type="evidence" value="ECO:0007669"/>
    <property type="project" value="UniProtKB-KW"/>
</dbReference>
<keyword evidence="1 4" id="KW-0378">Hydrolase</keyword>
<dbReference type="EMBL" id="NOXU01000032">
    <property type="protein sequence ID" value="OYQ31387.1"/>
    <property type="molecule type" value="Genomic_DNA"/>
</dbReference>
<accession>A0A255YQ93</accession>